<dbReference type="Proteomes" id="UP001163823">
    <property type="component" value="Chromosome 3"/>
</dbReference>
<accession>A0AAD7Q9E6</accession>
<dbReference type="GO" id="GO:0003774">
    <property type="term" value="F:cytoskeletal motor activity"/>
    <property type="evidence" value="ECO:0007669"/>
    <property type="project" value="InterPro"/>
</dbReference>
<dbReference type="GO" id="GO:0005524">
    <property type="term" value="F:ATP binding"/>
    <property type="evidence" value="ECO:0007669"/>
    <property type="project" value="UniProtKB-KW"/>
</dbReference>
<evidence type="ECO:0000256" key="2">
    <source>
        <dbReference type="ARBA" id="ARBA00022840"/>
    </source>
</evidence>
<dbReference type="InterPro" id="IPR036961">
    <property type="entry name" value="Kinesin_motor_dom_sf"/>
</dbReference>
<proteinExistence type="predicted"/>
<dbReference type="KEGG" id="qsa:O6P43_006932"/>
<dbReference type="PROSITE" id="PS51844">
    <property type="entry name" value="SH3_LIKE"/>
    <property type="match status" value="1"/>
</dbReference>
<dbReference type="Pfam" id="PF02736">
    <property type="entry name" value="Myosin_N"/>
    <property type="match status" value="1"/>
</dbReference>
<name>A0AAD7Q9E6_QUISA</name>
<gene>
    <name evidence="4" type="ORF">O6P43_006932</name>
</gene>
<evidence type="ECO:0000313" key="5">
    <source>
        <dbReference type="Proteomes" id="UP001163823"/>
    </source>
</evidence>
<dbReference type="Gene3D" id="3.40.850.10">
    <property type="entry name" value="Kinesin motor domain"/>
    <property type="match status" value="1"/>
</dbReference>
<keyword evidence="2" id="KW-0067">ATP-binding</keyword>
<dbReference type="EMBL" id="JARAOO010000003">
    <property type="protein sequence ID" value="KAJ7977279.1"/>
    <property type="molecule type" value="Genomic_DNA"/>
</dbReference>
<organism evidence="4 5">
    <name type="scientific">Quillaja saponaria</name>
    <name type="common">Soap bark tree</name>
    <dbReference type="NCBI Taxonomy" id="32244"/>
    <lineage>
        <taxon>Eukaryota</taxon>
        <taxon>Viridiplantae</taxon>
        <taxon>Streptophyta</taxon>
        <taxon>Embryophyta</taxon>
        <taxon>Tracheophyta</taxon>
        <taxon>Spermatophyta</taxon>
        <taxon>Magnoliopsida</taxon>
        <taxon>eudicotyledons</taxon>
        <taxon>Gunneridae</taxon>
        <taxon>Pentapetalae</taxon>
        <taxon>rosids</taxon>
        <taxon>fabids</taxon>
        <taxon>Fabales</taxon>
        <taxon>Quillajaceae</taxon>
        <taxon>Quillaja</taxon>
    </lineage>
</organism>
<dbReference type="AlphaFoldDB" id="A0AAD7Q9E6"/>
<feature type="domain" description="Myosin N-terminal SH3-like" evidence="3">
    <location>
        <begin position="8"/>
        <end position="57"/>
    </location>
</feature>
<reference evidence="4" key="1">
    <citation type="journal article" date="2023" name="Science">
        <title>Elucidation of the pathway for biosynthesis of saponin adjuvants from the soapbark tree.</title>
        <authorList>
            <person name="Reed J."/>
            <person name="Orme A."/>
            <person name="El-Demerdash A."/>
            <person name="Owen C."/>
            <person name="Martin L.B.B."/>
            <person name="Misra R.C."/>
            <person name="Kikuchi S."/>
            <person name="Rejzek M."/>
            <person name="Martin A.C."/>
            <person name="Harkess A."/>
            <person name="Leebens-Mack J."/>
            <person name="Louveau T."/>
            <person name="Stephenson M.J."/>
            <person name="Osbourn A."/>
        </authorList>
    </citation>
    <scope>NUCLEOTIDE SEQUENCE</scope>
    <source>
        <strain evidence="4">S10</strain>
    </source>
</reference>
<protein>
    <submittedName>
        <fullName evidence="4">Myosin</fullName>
    </submittedName>
</protein>
<evidence type="ECO:0000259" key="3">
    <source>
        <dbReference type="PROSITE" id="PS51844"/>
    </source>
</evidence>
<keyword evidence="1" id="KW-0547">Nucleotide-binding</keyword>
<dbReference type="InterPro" id="IPR004009">
    <property type="entry name" value="SH3_Myosin"/>
</dbReference>
<comment type="caution">
    <text evidence="4">The sequence shown here is derived from an EMBL/GenBank/DDBJ whole genome shotgun (WGS) entry which is preliminary data.</text>
</comment>
<evidence type="ECO:0000313" key="4">
    <source>
        <dbReference type="EMBL" id="KAJ7977279.1"/>
    </source>
</evidence>
<evidence type="ECO:0000256" key="1">
    <source>
        <dbReference type="ARBA" id="ARBA00022741"/>
    </source>
</evidence>
<dbReference type="SUPFAM" id="SSF52540">
    <property type="entry name" value="P-loop containing nucleoside triphosphate hydrolases"/>
    <property type="match status" value="1"/>
</dbReference>
<dbReference type="GO" id="GO:0016459">
    <property type="term" value="C:myosin complex"/>
    <property type="evidence" value="ECO:0007669"/>
    <property type="project" value="InterPro"/>
</dbReference>
<sequence>MGLTENIVVDSPIWVGDADLVWIDGQVLNINGEEAEIQTSDGKKVVANLSKLYPKDMDVPTAGGDDMTKLSYLHEPGVLHNLETRYEINEINLWVVLL</sequence>
<keyword evidence="5" id="KW-1185">Reference proteome</keyword>
<dbReference type="InterPro" id="IPR027417">
    <property type="entry name" value="P-loop_NTPase"/>
</dbReference>